<dbReference type="RefSeq" id="YP_009207603.1">
    <property type="nucleotide sequence ID" value="NC_028895.1"/>
</dbReference>
<dbReference type="Pfam" id="PF05065">
    <property type="entry name" value="Phage_capsid"/>
    <property type="match status" value="1"/>
</dbReference>
<accession>A0A0B5HED0</accession>
<dbReference type="GeneID" id="26634116"/>
<sequence length="469" mass="51720">MPMTAQEILELQQRLGIDQILDLAKDIKTAKEREDQEKAAKAAREAEEARIKSLVEAATGEQKQKLEDAIKLIGALTEKLNSNDVEGFAAKLKEVQDQVTAKSEEIAQILNARDGKNSIAVAVGKAFNLSKQEDFEAEAEKAVLLGFITKKGVFETTFGENLQKAVNSSSSITVSSEEYETVFSNRILRDIQKLLVVGSMFQELPMTSKKITMQIEPDAQDATWVDASTYGKPTTVGNEITVALTSITFETFKLAAKAYMTDETEEDAIMTLLPIIRRHLIEAHVQAIEKAFMGDGTVSALRTGRPTGLLDLAKIDGNNVATAAKADGTVKVSAKMIHALRRRLGLKGLRTDALGLIVSMDAYYDLMEDDEWQDVTQVTAAAAIKLQGQVGRIYGLPVVVSSYFPAKAVNVPFCAIVYRNEFVVPRQRTVTVEYERRASEQRDAYYVTQRVNLQRYFNNNVVTGTYAAA</sequence>
<keyword evidence="3" id="KW-1185">Reference proteome</keyword>
<protein>
    <submittedName>
        <fullName evidence="2">Major head protein</fullName>
    </submittedName>
</protein>
<dbReference type="SUPFAM" id="SSF56563">
    <property type="entry name" value="Major capsid protein gp5"/>
    <property type="match status" value="1"/>
</dbReference>
<dbReference type="Proteomes" id="UP000031804">
    <property type="component" value="Segment"/>
</dbReference>
<name>A0A0B5HED0_9CAUD</name>
<evidence type="ECO:0000313" key="3">
    <source>
        <dbReference type="Proteomes" id="UP000031804"/>
    </source>
</evidence>
<dbReference type="KEGG" id="vg:26634116"/>
<dbReference type="InterPro" id="IPR054612">
    <property type="entry name" value="Phage_capsid-like_C"/>
</dbReference>
<dbReference type="EMBL" id="KP280063">
    <property type="protein sequence ID" value="AJF40905.1"/>
    <property type="molecule type" value="Genomic_DNA"/>
</dbReference>
<proteinExistence type="predicted"/>
<reference evidence="2 3" key="1">
    <citation type="submission" date="2014-12" db="EMBL/GenBank/DDBJ databases">
        <title>Complete genome sequences of three Vibrio cholerae specific bacteriophages.</title>
        <authorList>
            <person name="Bhandare S.G."/>
            <person name="Warry A."/>
            <person name="Emes R.D."/>
            <person name="Hooton S.P.T."/>
            <person name="Barrow P.A."/>
            <person name="Atterbury R.J."/>
        </authorList>
    </citation>
    <scope>NUCLEOTIDE SEQUENCE [LARGE SCALE GENOMIC DNA]</scope>
</reference>
<dbReference type="OrthoDB" id="4801at10239"/>
<organism evidence="2 3">
    <name type="scientific">Vibrio phage phi 3</name>
    <dbReference type="NCBI Taxonomy" id="1589298"/>
    <lineage>
        <taxon>Viruses</taxon>
        <taxon>Duplodnaviria</taxon>
        <taxon>Heunggongvirae</taxon>
        <taxon>Uroviricota</taxon>
        <taxon>Caudoviricetes</taxon>
        <taxon>Demerecviridae</taxon>
        <taxon>Ermolyevavirinae</taxon>
        <taxon>Jesfedecavirus</taxon>
        <taxon>Jesfedecavirus phi3</taxon>
    </lineage>
</organism>
<evidence type="ECO:0000259" key="1">
    <source>
        <dbReference type="Pfam" id="PF05065"/>
    </source>
</evidence>
<gene>
    <name evidence="2" type="ORF">SBVP3_00138</name>
</gene>
<feature type="domain" description="Phage capsid-like C-terminal" evidence="1">
    <location>
        <begin position="183"/>
        <end position="459"/>
    </location>
</feature>
<evidence type="ECO:0000313" key="2">
    <source>
        <dbReference type="EMBL" id="AJF40905.1"/>
    </source>
</evidence>